<feature type="transmembrane region" description="Helical" evidence="1">
    <location>
        <begin position="82"/>
        <end position="103"/>
    </location>
</feature>
<evidence type="ECO:0000313" key="2">
    <source>
        <dbReference type="EMBL" id="EDX75211.1"/>
    </source>
</evidence>
<dbReference type="AlphaFoldDB" id="B4VSC5"/>
<feature type="transmembrane region" description="Helical" evidence="1">
    <location>
        <begin position="55"/>
        <end position="76"/>
    </location>
</feature>
<accession>B4VSC5</accession>
<dbReference type="Proteomes" id="UP000003835">
    <property type="component" value="Unassembled WGS sequence"/>
</dbReference>
<dbReference type="eggNOG" id="COG1808">
    <property type="taxonomic scope" value="Bacteria"/>
</dbReference>
<proteinExistence type="predicted"/>
<dbReference type="STRING" id="118168.MC7420_2215"/>
<keyword evidence="1" id="KW-0812">Transmembrane</keyword>
<feature type="transmembrane region" description="Helical" evidence="1">
    <location>
        <begin position="183"/>
        <end position="206"/>
    </location>
</feature>
<dbReference type="PANTHER" id="PTHR20992:SF9">
    <property type="entry name" value="AT15442P-RELATED"/>
    <property type="match status" value="1"/>
</dbReference>
<organism evidence="2 3">
    <name type="scientific">Coleofasciculus chthonoplastes PCC 7420</name>
    <dbReference type="NCBI Taxonomy" id="118168"/>
    <lineage>
        <taxon>Bacteria</taxon>
        <taxon>Bacillati</taxon>
        <taxon>Cyanobacteriota</taxon>
        <taxon>Cyanophyceae</taxon>
        <taxon>Coleofasciculales</taxon>
        <taxon>Coleofasciculaceae</taxon>
        <taxon>Coleofasciculus</taxon>
    </lineage>
</organism>
<name>B4VSC5_9CYAN</name>
<keyword evidence="1" id="KW-0472">Membrane</keyword>
<dbReference type="InterPro" id="IPR005240">
    <property type="entry name" value="DUF389"/>
</dbReference>
<feature type="transmembrane region" description="Helical" evidence="1">
    <location>
        <begin position="147"/>
        <end position="171"/>
    </location>
</feature>
<evidence type="ECO:0000313" key="3">
    <source>
        <dbReference type="Proteomes" id="UP000003835"/>
    </source>
</evidence>
<dbReference type="PANTHER" id="PTHR20992">
    <property type="entry name" value="AT15442P-RELATED"/>
    <property type="match status" value="1"/>
</dbReference>
<dbReference type="RefSeq" id="WP_006101484.1">
    <property type="nucleotide sequence ID" value="NZ_DS989850.1"/>
</dbReference>
<protein>
    <submittedName>
        <fullName evidence="2">Conserved domain protein</fullName>
    </submittedName>
</protein>
<evidence type="ECO:0000256" key="1">
    <source>
        <dbReference type="SAM" id="Phobius"/>
    </source>
</evidence>
<sequence>MLNRLLPEAVTEDVFKQLHQELSIDASWTINYVVLTISSCLIATFGLISNSTAVIIGAMIIAPLMLPFRGLAFGALEGDLILFRKALGAIAGAAIIALVLSWLTGRIAGIPEYGSEVLSRTQPNLVDLGIAVVAGGISSFAKTRERISDALAGVAIAVALMPPLCVVGLSLSQGIWSFSLGAFLLYVTNLLGITLACMLVFIVAGYTKVNHALSWTFGFTALLFLPLGVSFWELARQARLQATINNTLVRRVEAGLGTIVGAGLGTKFRYSQITEKQNPP</sequence>
<feature type="transmembrane region" description="Helical" evidence="1">
    <location>
        <begin position="28"/>
        <end position="48"/>
    </location>
</feature>
<dbReference type="HOGENOM" id="CLU_056545_1_0_3"/>
<gene>
    <name evidence="2" type="ORF">MC7420_2215</name>
</gene>
<dbReference type="EMBL" id="DS989850">
    <property type="protein sequence ID" value="EDX75211.1"/>
    <property type="molecule type" value="Genomic_DNA"/>
</dbReference>
<dbReference type="Pfam" id="PF04087">
    <property type="entry name" value="DUF389"/>
    <property type="match status" value="1"/>
</dbReference>
<dbReference type="OrthoDB" id="9790659at2"/>
<keyword evidence="1" id="KW-1133">Transmembrane helix</keyword>
<keyword evidence="3" id="KW-1185">Reference proteome</keyword>
<feature type="transmembrane region" description="Helical" evidence="1">
    <location>
        <begin position="212"/>
        <end position="232"/>
    </location>
</feature>
<reference evidence="2 3" key="1">
    <citation type="submission" date="2008-07" db="EMBL/GenBank/DDBJ databases">
        <authorList>
            <person name="Tandeau de Marsac N."/>
            <person name="Ferriera S."/>
            <person name="Johnson J."/>
            <person name="Kravitz S."/>
            <person name="Beeson K."/>
            <person name="Sutton G."/>
            <person name="Rogers Y.-H."/>
            <person name="Friedman R."/>
            <person name="Frazier M."/>
            <person name="Venter J.C."/>
        </authorList>
    </citation>
    <scope>NUCLEOTIDE SEQUENCE [LARGE SCALE GENOMIC DNA]</scope>
    <source>
        <strain evidence="2 3">PCC 7420</strain>
    </source>
</reference>